<evidence type="ECO:0008006" key="3">
    <source>
        <dbReference type="Google" id="ProtNLM"/>
    </source>
</evidence>
<keyword evidence="2" id="KW-1185">Reference proteome</keyword>
<dbReference type="EMBL" id="JAZGQO010000010">
    <property type="protein sequence ID" value="KAK6177801.1"/>
    <property type="molecule type" value="Genomic_DNA"/>
</dbReference>
<evidence type="ECO:0000313" key="2">
    <source>
        <dbReference type="Proteomes" id="UP001347796"/>
    </source>
</evidence>
<dbReference type="SUPFAM" id="SSF47986">
    <property type="entry name" value="DEATH domain"/>
    <property type="match status" value="1"/>
</dbReference>
<accession>A0AAN8JKQ2</accession>
<dbReference type="CDD" id="cd01671">
    <property type="entry name" value="CARD"/>
    <property type="match status" value="1"/>
</dbReference>
<organism evidence="1 2">
    <name type="scientific">Patella caerulea</name>
    <name type="common">Rayed Mediterranean limpet</name>
    <dbReference type="NCBI Taxonomy" id="87958"/>
    <lineage>
        <taxon>Eukaryota</taxon>
        <taxon>Metazoa</taxon>
        <taxon>Spiralia</taxon>
        <taxon>Lophotrochozoa</taxon>
        <taxon>Mollusca</taxon>
        <taxon>Gastropoda</taxon>
        <taxon>Patellogastropoda</taxon>
        <taxon>Patelloidea</taxon>
        <taxon>Patellidae</taxon>
        <taxon>Patella</taxon>
    </lineage>
</organism>
<reference evidence="1 2" key="1">
    <citation type="submission" date="2024-01" db="EMBL/GenBank/DDBJ databases">
        <title>The genome of the rayed Mediterranean limpet Patella caerulea (Linnaeus, 1758).</title>
        <authorList>
            <person name="Anh-Thu Weber A."/>
            <person name="Halstead-Nussloch G."/>
        </authorList>
    </citation>
    <scope>NUCLEOTIDE SEQUENCE [LARGE SCALE GENOMIC DNA]</scope>
    <source>
        <strain evidence="1">AATW-2023a</strain>
        <tissue evidence="1">Whole specimen</tissue>
    </source>
</reference>
<protein>
    <recommendedName>
        <fullName evidence="3">CARD domain-containing protein</fullName>
    </recommendedName>
</protein>
<name>A0AAN8JKQ2_PATCE</name>
<proteinExistence type="predicted"/>
<sequence length="118" mass="13533">MDQEKGRKPMSPQDQKQIQKNWGFLRENLRDHITLIRDALFAKMVLNTVDKAKIDKVIKTDDDDTAIDELLKILMRSDDGSFEKFVCCLKECGFHHMVTELCSEDNQDEDIVTTGEGG</sequence>
<gene>
    <name evidence="1" type="ORF">SNE40_015833</name>
</gene>
<dbReference type="AlphaFoldDB" id="A0AAN8JKQ2"/>
<comment type="caution">
    <text evidence="1">The sequence shown here is derived from an EMBL/GenBank/DDBJ whole genome shotgun (WGS) entry which is preliminary data.</text>
</comment>
<dbReference type="Proteomes" id="UP001347796">
    <property type="component" value="Unassembled WGS sequence"/>
</dbReference>
<dbReference type="Gene3D" id="1.10.533.10">
    <property type="entry name" value="Death Domain, Fas"/>
    <property type="match status" value="1"/>
</dbReference>
<dbReference type="InterPro" id="IPR011029">
    <property type="entry name" value="DEATH-like_dom_sf"/>
</dbReference>
<evidence type="ECO:0000313" key="1">
    <source>
        <dbReference type="EMBL" id="KAK6177801.1"/>
    </source>
</evidence>